<organism evidence="6">
    <name type="scientific">freshwater metagenome</name>
    <dbReference type="NCBI Taxonomy" id="449393"/>
    <lineage>
        <taxon>unclassified sequences</taxon>
        <taxon>metagenomes</taxon>
        <taxon>ecological metagenomes</taxon>
    </lineage>
</organism>
<dbReference type="SUPFAM" id="SSF52141">
    <property type="entry name" value="Uracil-DNA glycosylase-like"/>
    <property type="match status" value="1"/>
</dbReference>
<dbReference type="PANTHER" id="PTHR11264:SF0">
    <property type="entry name" value="URACIL-DNA GLYCOSYLASE"/>
    <property type="match status" value="1"/>
</dbReference>
<keyword evidence="4" id="KW-0234">DNA repair</keyword>
<dbReference type="SMART" id="SM00986">
    <property type="entry name" value="UDG"/>
    <property type="match status" value="1"/>
</dbReference>
<keyword evidence="3" id="KW-0378">Hydrolase</keyword>
<name>A0A6J5ZGE7_9ZZZZ</name>
<dbReference type="PANTHER" id="PTHR11264">
    <property type="entry name" value="URACIL-DNA GLYCOSYLASE"/>
    <property type="match status" value="1"/>
</dbReference>
<sequence>MDLWQYVPAAWRDELEHVRPQIAQVSAALSKRVGSERILPAPEQVFRALQIAPNGATVIVMGQDPYPNPRHACGLSFSVPPEVTTLPASLRNILTEVRDDVGGSDVVGGDLQLWADQGVVLLNRVLTVGAGEPNSHSTIGWQAITDAIVASFVRNSPNAIAILWGAAAQQLRPLFNAENVVYSVHPSPLSAYRGFFGSHPFSRVNEMLLKRQMQPIRW</sequence>
<dbReference type="NCBIfam" id="TIGR00628">
    <property type="entry name" value="ung"/>
    <property type="match status" value="1"/>
</dbReference>
<dbReference type="NCBIfam" id="NF003588">
    <property type="entry name" value="PRK05254.1-1"/>
    <property type="match status" value="1"/>
</dbReference>
<dbReference type="GO" id="GO:0004844">
    <property type="term" value="F:uracil DNA N-glycosylase activity"/>
    <property type="evidence" value="ECO:0007669"/>
    <property type="project" value="InterPro"/>
</dbReference>
<evidence type="ECO:0000256" key="3">
    <source>
        <dbReference type="ARBA" id="ARBA00022801"/>
    </source>
</evidence>
<evidence type="ECO:0000256" key="1">
    <source>
        <dbReference type="ARBA" id="ARBA00008184"/>
    </source>
</evidence>
<dbReference type="NCBIfam" id="NF003592">
    <property type="entry name" value="PRK05254.1-5"/>
    <property type="match status" value="1"/>
</dbReference>
<reference evidence="6" key="1">
    <citation type="submission" date="2020-05" db="EMBL/GenBank/DDBJ databases">
        <authorList>
            <person name="Chiriac C."/>
            <person name="Salcher M."/>
            <person name="Ghai R."/>
            <person name="Kavagutti S V."/>
        </authorList>
    </citation>
    <scope>NUCLEOTIDE SEQUENCE</scope>
</reference>
<evidence type="ECO:0000256" key="2">
    <source>
        <dbReference type="ARBA" id="ARBA00022763"/>
    </source>
</evidence>
<evidence type="ECO:0000313" key="6">
    <source>
        <dbReference type="EMBL" id="CAB4339480.1"/>
    </source>
</evidence>
<feature type="domain" description="Uracil-DNA glycosylase-like" evidence="5">
    <location>
        <begin position="49"/>
        <end position="208"/>
    </location>
</feature>
<evidence type="ECO:0000256" key="4">
    <source>
        <dbReference type="ARBA" id="ARBA00023204"/>
    </source>
</evidence>
<dbReference type="SMART" id="SM00987">
    <property type="entry name" value="UreE_C"/>
    <property type="match status" value="1"/>
</dbReference>
<dbReference type="GO" id="GO:0097510">
    <property type="term" value="P:base-excision repair, AP site formation via deaminated base removal"/>
    <property type="evidence" value="ECO:0007669"/>
    <property type="project" value="TreeGrafter"/>
</dbReference>
<dbReference type="Pfam" id="PF03167">
    <property type="entry name" value="UDG"/>
    <property type="match status" value="1"/>
</dbReference>
<comment type="similarity">
    <text evidence="1">Belongs to the uracil-DNA glycosylase (UDG) superfamily. UNG family.</text>
</comment>
<dbReference type="AlphaFoldDB" id="A0A6J5ZGE7"/>
<dbReference type="InterPro" id="IPR002043">
    <property type="entry name" value="UDG_fam1"/>
</dbReference>
<keyword evidence="2" id="KW-0227">DNA damage</keyword>
<gene>
    <name evidence="6" type="ORF">UFOPK3770_00837</name>
</gene>
<dbReference type="EMBL" id="CAESAJ010000085">
    <property type="protein sequence ID" value="CAB4339480.1"/>
    <property type="molecule type" value="Genomic_DNA"/>
</dbReference>
<dbReference type="HAMAP" id="MF_00148">
    <property type="entry name" value="UDG"/>
    <property type="match status" value="1"/>
</dbReference>
<dbReference type="Gene3D" id="3.40.470.10">
    <property type="entry name" value="Uracil-DNA glycosylase-like domain"/>
    <property type="match status" value="1"/>
</dbReference>
<dbReference type="InterPro" id="IPR036895">
    <property type="entry name" value="Uracil-DNA_glycosylase-like_sf"/>
</dbReference>
<dbReference type="InterPro" id="IPR005122">
    <property type="entry name" value="Uracil-DNA_glycosylase-like"/>
</dbReference>
<accession>A0A6J5ZGE7</accession>
<proteinExistence type="inferred from homology"/>
<protein>
    <submittedName>
        <fullName evidence="6">Unannotated protein</fullName>
    </submittedName>
</protein>
<evidence type="ECO:0000259" key="5">
    <source>
        <dbReference type="SMART" id="SM00986"/>
    </source>
</evidence>
<dbReference type="CDD" id="cd10027">
    <property type="entry name" value="UDG-F1-like"/>
    <property type="match status" value="1"/>
</dbReference>